<dbReference type="KEGG" id="cci:CC1G_03686"/>
<dbReference type="InParanoid" id="A8N1Z3"/>
<dbReference type="AlphaFoldDB" id="A8N1Z3"/>
<feature type="compositionally biased region" description="Pro residues" evidence="1">
    <location>
        <begin position="177"/>
        <end position="188"/>
    </location>
</feature>
<dbReference type="HOGENOM" id="CLU_769493_0_0_1"/>
<reference evidence="2 3" key="1">
    <citation type="journal article" date="2010" name="Proc. Natl. Acad. Sci. U.S.A.">
        <title>Insights into evolution of multicellular fungi from the assembled chromosomes of the mushroom Coprinopsis cinerea (Coprinus cinereus).</title>
        <authorList>
            <person name="Stajich J.E."/>
            <person name="Wilke S.K."/>
            <person name="Ahren D."/>
            <person name="Au C.H."/>
            <person name="Birren B.W."/>
            <person name="Borodovsky M."/>
            <person name="Burns C."/>
            <person name="Canback B."/>
            <person name="Casselton L.A."/>
            <person name="Cheng C.K."/>
            <person name="Deng J."/>
            <person name="Dietrich F.S."/>
            <person name="Fargo D.C."/>
            <person name="Farman M.L."/>
            <person name="Gathman A.C."/>
            <person name="Goldberg J."/>
            <person name="Guigo R."/>
            <person name="Hoegger P.J."/>
            <person name="Hooker J.B."/>
            <person name="Huggins A."/>
            <person name="James T.Y."/>
            <person name="Kamada T."/>
            <person name="Kilaru S."/>
            <person name="Kodira C."/>
            <person name="Kues U."/>
            <person name="Kupfer D."/>
            <person name="Kwan H.S."/>
            <person name="Lomsadze A."/>
            <person name="Li W."/>
            <person name="Lilly W.W."/>
            <person name="Ma L.J."/>
            <person name="Mackey A.J."/>
            <person name="Manning G."/>
            <person name="Martin F."/>
            <person name="Muraguchi H."/>
            <person name="Natvig D.O."/>
            <person name="Palmerini H."/>
            <person name="Ramesh M.A."/>
            <person name="Rehmeyer C.J."/>
            <person name="Roe B.A."/>
            <person name="Shenoy N."/>
            <person name="Stanke M."/>
            <person name="Ter-Hovhannisyan V."/>
            <person name="Tunlid A."/>
            <person name="Velagapudi R."/>
            <person name="Vision T.J."/>
            <person name="Zeng Q."/>
            <person name="Zolan M.E."/>
            <person name="Pukkila P.J."/>
        </authorList>
    </citation>
    <scope>NUCLEOTIDE SEQUENCE [LARGE SCALE GENOMIC DNA]</scope>
    <source>
        <strain evidence="3">Okayama-7 / 130 / ATCC MYA-4618 / FGSC 9003</strain>
    </source>
</reference>
<dbReference type="EMBL" id="AACS02000001">
    <property type="protein sequence ID" value="EAU92899.2"/>
    <property type="molecule type" value="Genomic_DNA"/>
</dbReference>
<accession>A8N1Z3</accession>
<feature type="region of interest" description="Disordered" evidence="1">
    <location>
        <begin position="312"/>
        <end position="331"/>
    </location>
</feature>
<dbReference type="VEuPathDB" id="FungiDB:CC1G_03686"/>
<organism evidence="2 3">
    <name type="scientific">Coprinopsis cinerea (strain Okayama-7 / 130 / ATCC MYA-4618 / FGSC 9003)</name>
    <name type="common">Inky cap fungus</name>
    <name type="synonym">Hormographiella aspergillata</name>
    <dbReference type="NCBI Taxonomy" id="240176"/>
    <lineage>
        <taxon>Eukaryota</taxon>
        <taxon>Fungi</taxon>
        <taxon>Dikarya</taxon>
        <taxon>Basidiomycota</taxon>
        <taxon>Agaricomycotina</taxon>
        <taxon>Agaricomycetes</taxon>
        <taxon>Agaricomycetidae</taxon>
        <taxon>Agaricales</taxon>
        <taxon>Agaricineae</taxon>
        <taxon>Psathyrellaceae</taxon>
        <taxon>Coprinopsis</taxon>
    </lineage>
</organism>
<evidence type="ECO:0000313" key="3">
    <source>
        <dbReference type="Proteomes" id="UP000001861"/>
    </source>
</evidence>
<name>A8N1Z3_COPC7</name>
<sequence>MTNSMQNLPPRIDVKHVHEKRRSRQDSKASRPPSLHRSSSLVFRTLPPIRRMPSLQVSLADITNPHSLSTPRRSLHQISETEATTYKLKLPLTLVHPNSPYVPWDAPVRQKILCPASEVPQDESEEETEETVPDPANRGDKKPIKHIWTALKSAPKTLKTRCQRLLGPRSKDLNSPPSQPQPSEPVPDNPDDSKEQVITYTLDASHGALYSPATSFRSSDTNTLAIWLAERQRKFLEKDCESGKIMTIEDYERLGSWIKPGDPRFCSRSSYHCSFVDGDTVSSICIMESEHDLASSPIVETPCSATQSPFLRSPCHSGRSPYGAKRVSEEDRLSRIVHRSSLRSYLVERSLSVPNAQQQP</sequence>
<protein>
    <submittedName>
        <fullName evidence="2">Uncharacterized protein</fullName>
    </submittedName>
</protein>
<dbReference type="RefSeq" id="XP_001828892.2">
    <property type="nucleotide sequence ID" value="XM_001828840.2"/>
</dbReference>
<gene>
    <name evidence="2" type="ORF">CC1G_03686</name>
</gene>
<feature type="compositionally biased region" description="Low complexity" evidence="1">
    <location>
        <begin position="30"/>
        <end position="41"/>
    </location>
</feature>
<feature type="region of interest" description="Disordered" evidence="1">
    <location>
        <begin position="1"/>
        <end position="47"/>
    </location>
</feature>
<dbReference type="OrthoDB" id="2690983at2759"/>
<keyword evidence="3" id="KW-1185">Reference proteome</keyword>
<dbReference type="GeneID" id="6005318"/>
<feature type="region of interest" description="Disordered" evidence="1">
    <location>
        <begin position="167"/>
        <end position="194"/>
    </location>
</feature>
<evidence type="ECO:0000313" key="2">
    <source>
        <dbReference type="EMBL" id="EAU92899.2"/>
    </source>
</evidence>
<comment type="caution">
    <text evidence="2">The sequence shown here is derived from an EMBL/GenBank/DDBJ whole genome shotgun (WGS) entry which is preliminary data.</text>
</comment>
<dbReference type="Proteomes" id="UP000001861">
    <property type="component" value="Unassembled WGS sequence"/>
</dbReference>
<proteinExistence type="predicted"/>
<feature type="compositionally biased region" description="Acidic residues" evidence="1">
    <location>
        <begin position="120"/>
        <end position="132"/>
    </location>
</feature>
<evidence type="ECO:0000256" key="1">
    <source>
        <dbReference type="SAM" id="MobiDB-lite"/>
    </source>
</evidence>
<feature type="region of interest" description="Disordered" evidence="1">
    <location>
        <begin position="117"/>
        <end position="145"/>
    </location>
</feature>
<dbReference type="OMA" id="SHENRCP"/>